<dbReference type="NCBIfam" id="NF033884">
    <property type="entry name" value="conj_TraO_IncI1"/>
    <property type="match status" value="1"/>
</dbReference>
<dbReference type="InterPro" id="IPR049855">
    <property type="entry name" value="DotG/IcmE-like_C"/>
</dbReference>
<feature type="transmembrane region" description="Helical" evidence="2">
    <location>
        <begin position="15"/>
        <end position="36"/>
    </location>
</feature>
<evidence type="ECO:0008006" key="4">
    <source>
        <dbReference type="Google" id="ProtNLM"/>
    </source>
</evidence>
<feature type="compositionally biased region" description="Low complexity" evidence="1">
    <location>
        <begin position="189"/>
        <end position="203"/>
    </location>
</feature>
<evidence type="ECO:0000256" key="1">
    <source>
        <dbReference type="SAM" id="MobiDB-lite"/>
    </source>
</evidence>
<dbReference type="EMBL" id="MLZC01000020">
    <property type="protein sequence ID" value="OHG60671.1"/>
    <property type="molecule type" value="Genomic_DNA"/>
</dbReference>
<dbReference type="RefSeq" id="WP_024153790.1">
    <property type="nucleotide sequence ID" value="NZ_QWDP01000013.1"/>
</dbReference>
<feature type="region of interest" description="Disordered" evidence="1">
    <location>
        <begin position="160"/>
        <end position="211"/>
    </location>
</feature>
<reference evidence="3" key="1">
    <citation type="submission" date="2016-09" db="EMBL/GenBank/DDBJ databases">
        <title>Whole genome sequencing of Salmonella enterica.</title>
        <authorList>
            <person name="Bell R."/>
        </authorList>
    </citation>
    <scope>NUCLEOTIDE SEQUENCE [LARGE SCALE GENOMIC DNA]</scope>
    <source>
        <strain evidence="3">CFSAN044978</strain>
    </source>
</reference>
<keyword evidence="2" id="KW-1133">Transmembrane helix</keyword>
<gene>
    <name evidence="3" type="ORF">A7T00_27415</name>
</gene>
<evidence type="ECO:0000256" key="2">
    <source>
        <dbReference type="SAM" id="Phobius"/>
    </source>
</evidence>
<evidence type="ECO:0000313" key="3">
    <source>
        <dbReference type="EMBL" id="OHG60671.1"/>
    </source>
</evidence>
<sequence length="400" mass="41758">MSIEQDAASDGKKTLALVAVAVLIVAGAGYVGWGWMHQSAVPESQYNLNRVANNATVSAQESRQYRELLRLANQQGAQEAENDGNSFVASLSESSQHDDVPVVPRVQATPVALDTRNGTAPQDTGQQGGLNDEQKQQITNLLTQLNARWQTSDMQLASAFGSEGQDGASPFSQWAQSVPGLASPPPQPAAQTTAGGSTSGTTSRINIPGLSRYPGTIDTAIDSDNPESKVLAIIPAGKLAGATLAAPNVQLAGDGVIVNFKTLAFNGMTCTIDAYAQDDETQRSSIASSVNHRYVTRIILPALANGLGKVGQLYEDSNTQILTTNSGTVTGRTGSPDSKAVAGVIAGGIGQQTAQVMTQDASRLPVTQANVDRRQVVSILFMKPVTDKDCTPSPAGENAK</sequence>
<dbReference type="AlphaFoldDB" id="A0A1S0Z7R1"/>
<protein>
    <recommendedName>
        <fullName evidence="4">Conjugal transfer protein TraO</fullName>
    </recommendedName>
</protein>
<proteinExistence type="predicted"/>
<comment type="caution">
    <text evidence="3">The sequence shown here is derived from an EMBL/GenBank/DDBJ whole genome shotgun (WGS) entry which is preliminary data.</text>
</comment>
<organism evidence="3">
    <name type="scientific">Salmonella enterica subsp. enterica serovar Saintpaul</name>
    <dbReference type="NCBI Taxonomy" id="90105"/>
    <lineage>
        <taxon>Bacteria</taxon>
        <taxon>Pseudomonadati</taxon>
        <taxon>Pseudomonadota</taxon>
        <taxon>Gammaproteobacteria</taxon>
        <taxon>Enterobacterales</taxon>
        <taxon>Enterobacteriaceae</taxon>
        <taxon>Salmonella</taxon>
    </lineage>
</organism>
<accession>A0A1S0Z7R1</accession>
<keyword evidence="2" id="KW-0812">Transmembrane</keyword>
<keyword evidence="2" id="KW-0472">Membrane</keyword>
<name>A0A1S0Z7R1_SALET</name>
<dbReference type="CDD" id="cd16431">
    <property type="entry name" value="IcmE"/>
    <property type="match status" value="1"/>
</dbReference>